<dbReference type="PANTHER" id="PTHR13035:SF0">
    <property type="entry name" value="PROTEIN N-TERMINAL GLUTAMINE AMIDOHYDROLASE"/>
    <property type="match status" value="1"/>
</dbReference>
<feature type="region of interest" description="Disordered" evidence="9">
    <location>
        <begin position="121"/>
        <end position="141"/>
    </location>
</feature>
<evidence type="ECO:0000256" key="9">
    <source>
        <dbReference type="SAM" id="MobiDB-lite"/>
    </source>
</evidence>
<evidence type="ECO:0000256" key="1">
    <source>
        <dbReference type="ARBA" id="ARBA00008985"/>
    </source>
</evidence>
<sequence>MAPFVLRRSSNACQSICALSSLELYAQRALKSHYHLVPHYQRFFRVVPASAYLYHFASDRSHMRLEGGDWRILPPPYPPITAADGATNNIHCYWDLTKRTPEGESGLHEILQALSITPQHGPDPAAAAAAGQKGSGGAAGAESHATVMRGLRRKSAQPYGIVLDEQSFLRAFGVLADDSSVEAAELV</sequence>
<dbReference type="Gene3D" id="3.10.620.10">
    <property type="entry name" value="Protein N-terminal glutamine amidohydrolase, alpha beta roll"/>
    <property type="match status" value="1"/>
</dbReference>
<evidence type="ECO:0000313" key="12">
    <source>
        <dbReference type="Proteomes" id="UP000747399"/>
    </source>
</evidence>
<dbReference type="PANTHER" id="PTHR13035">
    <property type="entry name" value="PROTEIN N-TERMINAL GLUTAMINE AMIDOHYDROLASE"/>
    <property type="match status" value="1"/>
</dbReference>
<protein>
    <recommendedName>
        <fullName evidence="4 8">Protein N-terminal glutamine amidohydrolase</fullName>
        <ecNumber evidence="3 8">3.5.1.122</ecNumber>
    </recommendedName>
    <alternativeName>
        <fullName evidence="6 8">Protein NH2-terminal glutamine deamidase</fullName>
    </alternativeName>
</protein>
<organism evidence="11 12">
    <name type="scientific">Volvox africanus</name>
    <dbReference type="NCBI Taxonomy" id="51714"/>
    <lineage>
        <taxon>Eukaryota</taxon>
        <taxon>Viridiplantae</taxon>
        <taxon>Chlorophyta</taxon>
        <taxon>core chlorophytes</taxon>
        <taxon>Chlorophyceae</taxon>
        <taxon>CS clade</taxon>
        <taxon>Chlamydomonadales</taxon>
        <taxon>Volvocaceae</taxon>
        <taxon>Volvox</taxon>
    </lineage>
</organism>
<evidence type="ECO:0000256" key="5">
    <source>
        <dbReference type="ARBA" id="ARBA00022801"/>
    </source>
</evidence>
<evidence type="ECO:0000256" key="4">
    <source>
        <dbReference type="ARBA" id="ARBA00021247"/>
    </source>
</evidence>
<dbReference type="Pfam" id="PF09764">
    <property type="entry name" value="Nt_Gln_amidase"/>
    <property type="match status" value="1"/>
</dbReference>
<dbReference type="EMBL" id="BNCO01000005">
    <property type="protein sequence ID" value="GIL48365.1"/>
    <property type="molecule type" value="Genomic_DNA"/>
</dbReference>
<dbReference type="GO" id="GO:0005829">
    <property type="term" value="C:cytosol"/>
    <property type="evidence" value="ECO:0007669"/>
    <property type="project" value="TreeGrafter"/>
</dbReference>
<comment type="subunit">
    <text evidence="2 8">Monomer.</text>
</comment>
<dbReference type="InterPro" id="IPR037132">
    <property type="entry name" value="N_Gln_amidohydro_ab_roll_sf"/>
</dbReference>
<comment type="caution">
    <text evidence="11">The sequence shown here is derived from an EMBL/GenBank/DDBJ whole genome shotgun (WGS) entry which is preliminary data.</text>
</comment>
<feature type="domain" description="Protein N-terminal glutamine amidohydrolase alpha beta roll" evidence="10">
    <location>
        <begin position="21"/>
        <end position="100"/>
    </location>
</feature>
<keyword evidence="12" id="KW-1185">Reference proteome</keyword>
<reference evidence="11" key="1">
    <citation type="journal article" date="2021" name="Proc. Natl. Acad. Sci. U.S.A.">
        <title>Three genomes in the algal genus Volvox reveal the fate of a haploid sex-determining region after a transition to homothallism.</title>
        <authorList>
            <person name="Yamamoto K."/>
            <person name="Hamaji T."/>
            <person name="Kawai-Toyooka H."/>
            <person name="Matsuzaki R."/>
            <person name="Takahashi F."/>
            <person name="Nishimura Y."/>
            <person name="Kawachi M."/>
            <person name="Noguchi H."/>
            <person name="Minakuchi Y."/>
            <person name="Umen J.G."/>
            <person name="Toyoda A."/>
            <person name="Nozaki H."/>
        </authorList>
    </citation>
    <scope>NUCLEOTIDE SEQUENCE</scope>
    <source>
        <strain evidence="11">NIES-3780</strain>
    </source>
</reference>
<evidence type="ECO:0000256" key="2">
    <source>
        <dbReference type="ARBA" id="ARBA00011245"/>
    </source>
</evidence>
<evidence type="ECO:0000256" key="3">
    <source>
        <dbReference type="ARBA" id="ARBA00012718"/>
    </source>
</evidence>
<dbReference type="EC" id="3.5.1.122" evidence="3 8"/>
<dbReference type="GO" id="GO:0005634">
    <property type="term" value="C:nucleus"/>
    <property type="evidence" value="ECO:0007669"/>
    <property type="project" value="TreeGrafter"/>
</dbReference>
<evidence type="ECO:0000256" key="6">
    <source>
        <dbReference type="ARBA" id="ARBA00029677"/>
    </source>
</evidence>
<evidence type="ECO:0000313" key="11">
    <source>
        <dbReference type="EMBL" id="GIL48365.1"/>
    </source>
</evidence>
<dbReference type="InterPro" id="IPR039733">
    <property type="entry name" value="NTAQ1"/>
</dbReference>
<proteinExistence type="inferred from homology"/>
<comment type="catalytic activity">
    <reaction evidence="7 8">
        <text>N-terminal L-glutaminyl-[protein] + H2O = N-terminal L-glutamyl-[protein] + NH4(+)</text>
        <dbReference type="Rhea" id="RHEA:50680"/>
        <dbReference type="Rhea" id="RHEA-COMP:12668"/>
        <dbReference type="Rhea" id="RHEA-COMP:12777"/>
        <dbReference type="ChEBI" id="CHEBI:15377"/>
        <dbReference type="ChEBI" id="CHEBI:28938"/>
        <dbReference type="ChEBI" id="CHEBI:64721"/>
        <dbReference type="ChEBI" id="CHEBI:64722"/>
        <dbReference type="EC" id="3.5.1.122"/>
    </reaction>
</comment>
<dbReference type="GO" id="GO:0070773">
    <property type="term" value="F:protein-N-terminal glutamine amidohydrolase activity"/>
    <property type="evidence" value="ECO:0007669"/>
    <property type="project" value="UniProtKB-UniRule"/>
</dbReference>
<evidence type="ECO:0000259" key="10">
    <source>
        <dbReference type="Pfam" id="PF09764"/>
    </source>
</evidence>
<keyword evidence="5 8" id="KW-0378">Hydrolase</keyword>
<gene>
    <name evidence="11" type="ORF">Vafri_4625</name>
</gene>
<name>A0A8J4AZG4_9CHLO</name>
<comment type="function">
    <text evidence="8">Mediates the side-chain deamidation of N-terminal glutamine residues to glutamate, an important step in N-end rule pathway of protein degradation. Conversion of the resulting N-terminal glutamine to glutamate renders the protein susceptible to arginylation, polyubiquitination and degradation as specified by the N-end rule. Does not act on substrates with internal or C-terminal glutamine and does not act on non-glutamine residues in any position.</text>
</comment>
<evidence type="ECO:0000256" key="8">
    <source>
        <dbReference type="RuleBase" id="RU367082"/>
    </source>
</evidence>
<dbReference type="Proteomes" id="UP000747399">
    <property type="component" value="Unassembled WGS sequence"/>
</dbReference>
<comment type="similarity">
    <text evidence="1 8">Belongs to the NTAQ1 family.</text>
</comment>
<accession>A0A8J4AZG4</accession>
<evidence type="ECO:0000256" key="7">
    <source>
        <dbReference type="ARBA" id="ARBA00048768"/>
    </source>
</evidence>
<dbReference type="AlphaFoldDB" id="A0A8J4AZG4"/>
<dbReference type="GO" id="GO:0008418">
    <property type="term" value="F:protein-N-terminal asparagine amidohydrolase activity"/>
    <property type="evidence" value="ECO:0007669"/>
    <property type="project" value="UniProtKB-UniRule"/>
</dbReference>
<dbReference type="InterPro" id="IPR023128">
    <property type="entry name" value="Prot_N_Gln_amidohydro_ab_roll"/>
</dbReference>